<feature type="chain" id="PRO_5021245283" evidence="1">
    <location>
        <begin position="21"/>
        <end position="396"/>
    </location>
</feature>
<evidence type="ECO:0000313" key="3">
    <source>
        <dbReference type="EMBL" id="TFW30941.1"/>
    </source>
</evidence>
<dbReference type="PANTHER" id="PTHR43283">
    <property type="entry name" value="BETA-LACTAMASE-RELATED"/>
    <property type="match status" value="1"/>
</dbReference>
<dbReference type="OrthoDB" id="9801061at2"/>
<gene>
    <name evidence="3" type="ORF">E4L98_01345</name>
</gene>
<dbReference type="InterPro" id="IPR001466">
    <property type="entry name" value="Beta-lactam-related"/>
</dbReference>
<feature type="signal peptide" evidence="1">
    <location>
        <begin position="1"/>
        <end position="20"/>
    </location>
</feature>
<keyword evidence="3" id="KW-0378">Hydrolase</keyword>
<dbReference type="InterPro" id="IPR050789">
    <property type="entry name" value="Diverse_Enzym_Activities"/>
</dbReference>
<dbReference type="InterPro" id="IPR012338">
    <property type="entry name" value="Beta-lactam/transpept-like"/>
</dbReference>
<reference evidence="3 4" key="1">
    <citation type="submission" date="2019-03" db="EMBL/GenBank/DDBJ databases">
        <title>Draft Genome Sequence of Duganella callidus sp. nov., a Novel Duganella Species Isolated from Cultivated Soil.</title>
        <authorList>
            <person name="Raths R."/>
            <person name="Peta V."/>
            <person name="Bucking H."/>
        </authorList>
    </citation>
    <scope>NUCLEOTIDE SEQUENCE [LARGE SCALE GENOMIC DNA]</scope>
    <source>
        <strain evidence="3 4">DN04</strain>
    </source>
</reference>
<dbReference type="Proteomes" id="UP000297729">
    <property type="component" value="Unassembled WGS sequence"/>
</dbReference>
<comment type="caution">
    <text evidence="3">The sequence shown here is derived from an EMBL/GenBank/DDBJ whole genome shotgun (WGS) entry which is preliminary data.</text>
</comment>
<dbReference type="Gene3D" id="3.40.710.10">
    <property type="entry name" value="DD-peptidase/beta-lactamase superfamily"/>
    <property type="match status" value="1"/>
</dbReference>
<keyword evidence="1" id="KW-0732">Signal</keyword>
<name>A0A4Y9SZF3_9BURK</name>
<sequence>MTPRALLLLPLLLSVCAAQAQRPPQQLDAEIRRLMDAAHVPGLALALIEDGQVSYRQAYGYANVDKRQPLRTDTIMYGASLTKAAFAYMVMQLVDEKLLSLDATLPALLRKPLPDYPAYADLKDDPRWKLLTPRMLLSHTSGLLNWRYINDDQKLDFKYAPGSRYVYSGEGLNLLQLVIEERTGTPLQTLMQQRIFDRFQMRDSSMVWRKEWEGREATHYAQDGTAIAHKRRGNARAAGSMDTTLDDYASFLAGVLRGEGLSAAAHQEMLSPQLAIVSPQQFPSHWPGETDLWRKIGLSIGLGWPLYRSPLGLAFFKEGNDDGTNNVALGFLQLRKGIVMLSNSSNAEHMFYPVIDYVYGNTCLPWFWMNYIPYDRPELMGVQARDQVQLPAGCGS</sequence>
<accession>A0A4Y9SZF3</accession>
<evidence type="ECO:0000256" key="1">
    <source>
        <dbReference type="SAM" id="SignalP"/>
    </source>
</evidence>
<feature type="domain" description="Beta-lactamase-related" evidence="2">
    <location>
        <begin position="27"/>
        <end position="346"/>
    </location>
</feature>
<dbReference type="AlphaFoldDB" id="A0A4Y9SZF3"/>
<keyword evidence="4" id="KW-1185">Reference proteome</keyword>
<organism evidence="3 4">
    <name type="scientific">Duganella callida</name>
    <dbReference type="NCBI Taxonomy" id="2561932"/>
    <lineage>
        <taxon>Bacteria</taxon>
        <taxon>Pseudomonadati</taxon>
        <taxon>Pseudomonadota</taxon>
        <taxon>Betaproteobacteria</taxon>
        <taxon>Burkholderiales</taxon>
        <taxon>Oxalobacteraceae</taxon>
        <taxon>Telluria group</taxon>
        <taxon>Duganella</taxon>
    </lineage>
</organism>
<dbReference type="GO" id="GO:0016787">
    <property type="term" value="F:hydrolase activity"/>
    <property type="evidence" value="ECO:0007669"/>
    <property type="project" value="UniProtKB-KW"/>
</dbReference>
<dbReference type="RefSeq" id="WP_135199769.1">
    <property type="nucleotide sequence ID" value="NZ_SPVG01000014.1"/>
</dbReference>
<evidence type="ECO:0000259" key="2">
    <source>
        <dbReference type="Pfam" id="PF00144"/>
    </source>
</evidence>
<dbReference type="SUPFAM" id="SSF56601">
    <property type="entry name" value="beta-lactamase/transpeptidase-like"/>
    <property type="match status" value="1"/>
</dbReference>
<dbReference type="PANTHER" id="PTHR43283:SF18">
    <property type="match status" value="1"/>
</dbReference>
<protein>
    <submittedName>
        <fullName evidence="3">Class A beta-lactamase-related serine hydrolase</fullName>
    </submittedName>
</protein>
<dbReference type="EMBL" id="SPVG01000014">
    <property type="protein sequence ID" value="TFW30941.1"/>
    <property type="molecule type" value="Genomic_DNA"/>
</dbReference>
<proteinExistence type="predicted"/>
<evidence type="ECO:0000313" key="4">
    <source>
        <dbReference type="Proteomes" id="UP000297729"/>
    </source>
</evidence>
<dbReference type="Pfam" id="PF00144">
    <property type="entry name" value="Beta-lactamase"/>
    <property type="match status" value="1"/>
</dbReference>